<name>A0A229SC13_9PSEU</name>
<dbReference type="Proteomes" id="UP000215223">
    <property type="component" value="Unassembled WGS sequence"/>
</dbReference>
<dbReference type="SUPFAM" id="SSF141571">
    <property type="entry name" value="Pentapeptide repeat-like"/>
    <property type="match status" value="1"/>
</dbReference>
<accession>A0A229SC13</accession>
<dbReference type="PANTHER" id="PTHR14136:SF17">
    <property type="entry name" value="BTB_POZ DOMAIN-CONTAINING PROTEIN KCTD9"/>
    <property type="match status" value="1"/>
</dbReference>
<dbReference type="PANTHER" id="PTHR14136">
    <property type="entry name" value="BTB_POZ DOMAIN-CONTAINING PROTEIN KCTD9"/>
    <property type="match status" value="1"/>
</dbReference>
<evidence type="ECO:0008006" key="4">
    <source>
        <dbReference type="Google" id="ProtNLM"/>
    </source>
</evidence>
<dbReference type="AlphaFoldDB" id="A0A229SC13"/>
<evidence type="ECO:0000313" key="3">
    <source>
        <dbReference type="Proteomes" id="UP000215223"/>
    </source>
</evidence>
<evidence type="ECO:0000256" key="1">
    <source>
        <dbReference type="SAM" id="MobiDB-lite"/>
    </source>
</evidence>
<dbReference type="InterPro" id="IPR001646">
    <property type="entry name" value="5peptide_repeat"/>
</dbReference>
<dbReference type="RefSeq" id="WP_093934107.1">
    <property type="nucleotide sequence ID" value="NZ_NMQT01000041.1"/>
</dbReference>
<sequence length="342" mass="36770">MRRNIRKAVPRRRLYSRMTPRPVRRPAAASKHNWVQSIVSGLTVLTAIAALVYTSRSTTEQLRLTEQGQITDRYSRATDQLGSEKIDVRLGAIYSLERLMRDSAADVPTIVEVLCAFVREHAPRKVTPPSTTTTPPRPSRTPKSPVRPPPDVQAVLTVLNRRPDGGSARIDLHQTELAGADLSRAKLAGADLTGANLAFVLLHEASLENALLRQADLHNASLTHARLHSADLSEANLVDATLTSADLTRAHLDQVDLTYARLGDATLNGADLPQANLTRASLGAAKLMGANLFAAKLNDAYLGAANLSAANLTEADLTGADATTPEQLAQARTNSRTKLPNG</sequence>
<dbReference type="InterPro" id="IPR051082">
    <property type="entry name" value="Pentapeptide-BTB/POZ_domain"/>
</dbReference>
<evidence type="ECO:0000313" key="2">
    <source>
        <dbReference type="EMBL" id="OXM56467.1"/>
    </source>
</evidence>
<proteinExistence type="predicted"/>
<feature type="region of interest" description="Disordered" evidence="1">
    <location>
        <begin position="125"/>
        <end position="151"/>
    </location>
</feature>
<comment type="caution">
    <text evidence="2">The sequence shown here is derived from an EMBL/GenBank/DDBJ whole genome shotgun (WGS) entry which is preliminary data.</text>
</comment>
<dbReference type="Gene3D" id="2.160.20.80">
    <property type="entry name" value="E3 ubiquitin-protein ligase SopA"/>
    <property type="match status" value="1"/>
</dbReference>
<organism evidence="2 3">
    <name type="scientific">Amycolatopsis thailandensis</name>
    <dbReference type="NCBI Taxonomy" id="589330"/>
    <lineage>
        <taxon>Bacteria</taxon>
        <taxon>Bacillati</taxon>
        <taxon>Actinomycetota</taxon>
        <taxon>Actinomycetes</taxon>
        <taxon>Pseudonocardiales</taxon>
        <taxon>Pseudonocardiaceae</taxon>
        <taxon>Amycolatopsis</taxon>
    </lineage>
</organism>
<dbReference type="Pfam" id="PF00805">
    <property type="entry name" value="Pentapeptide"/>
    <property type="match status" value="3"/>
</dbReference>
<feature type="compositionally biased region" description="Low complexity" evidence="1">
    <location>
        <begin position="125"/>
        <end position="134"/>
    </location>
</feature>
<protein>
    <recommendedName>
        <fullName evidence="4">Pentapeptide repeat-containing protein</fullName>
    </recommendedName>
</protein>
<dbReference type="OrthoDB" id="4563217at2"/>
<keyword evidence="3" id="KW-1185">Reference proteome</keyword>
<gene>
    <name evidence="2" type="ORF">CFP71_12970</name>
</gene>
<reference evidence="2 3" key="1">
    <citation type="submission" date="2017-07" db="EMBL/GenBank/DDBJ databases">
        <title>Amycolatopsis thailandensis Genome sequencing and assembly.</title>
        <authorList>
            <person name="Kaur N."/>
            <person name="Mayilraj S."/>
        </authorList>
    </citation>
    <scope>NUCLEOTIDE SEQUENCE [LARGE SCALE GENOMIC DNA]</scope>
    <source>
        <strain evidence="2 3">JCM 16380</strain>
    </source>
</reference>
<dbReference type="EMBL" id="NMQT01000041">
    <property type="protein sequence ID" value="OXM56467.1"/>
    <property type="molecule type" value="Genomic_DNA"/>
</dbReference>
<feature type="compositionally biased region" description="Pro residues" evidence="1">
    <location>
        <begin position="135"/>
        <end position="151"/>
    </location>
</feature>